<evidence type="ECO:0000259" key="1">
    <source>
        <dbReference type="SMART" id="SM00587"/>
    </source>
</evidence>
<dbReference type="AlphaFoldDB" id="A0A6P7F7H5"/>
<dbReference type="InterPro" id="IPR015897">
    <property type="entry name" value="CHK_kinase-like"/>
</dbReference>
<gene>
    <name evidence="2" type="primary">LOC114327354</name>
</gene>
<dbReference type="OrthoDB" id="190089at2759"/>
<organism evidence="2">
    <name type="scientific">Diabrotica virgifera virgifera</name>
    <name type="common">western corn rootworm</name>
    <dbReference type="NCBI Taxonomy" id="50390"/>
    <lineage>
        <taxon>Eukaryota</taxon>
        <taxon>Metazoa</taxon>
        <taxon>Ecdysozoa</taxon>
        <taxon>Arthropoda</taxon>
        <taxon>Hexapoda</taxon>
        <taxon>Insecta</taxon>
        <taxon>Pterygota</taxon>
        <taxon>Neoptera</taxon>
        <taxon>Endopterygota</taxon>
        <taxon>Coleoptera</taxon>
        <taxon>Polyphaga</taxon>
        <taxon>Cucujiformia</taxon>
        <taxon>Chrysomeloidea</taxon>
        <taxon>Chrysomelidae</taxon>
        <taxon>Galerucinae</taxon>
        <taxon>Diabroticina</taxon>
        <taxon>Diabroticites</taxon>
        <taxon>Diabrotica</taxon>
    </lineage>
</organism>
<dbReference type="Gene3D" id="3.90.1200.10">
    <property type="match status" value="1"/>
</dbReference>
<dbReference type="PANTHER" id="PTHR11012:SF48">
    <property type="entry name" value="CHK KINASE-LIKE DOMAIN-CONTAINING PROTEIN-RELATED"/>
    <property type="match status" value="1"/>
</dbReference>
<dbReference type="InterPro" id="IPR011009">
    <property type="entry name" value="Kinase-like_dom_sf"/>
</dbReference>
<dbReference type="PANTHER" id="PTHR11012">
    <property type="entry name" value="PROTEIN KINASE-LIKE DOMAIN-CONTAINING"/>
    <property type="match status" value="1"/>
</dbReference>
<dbReference type="InterPro" id="IPR004119">
    <property type="entry name" value="EcKL"/>
</dbReference>
<dbReference type="InParanoid" id="A0A6P7F7H5"/>
<dbReference type="SUPFAM" id="SSF56112">
    <property type="entry name" value="Protein kinase-like (PK-like)"/>
    <property type="match status" value="2"/>
</dbReference>
<accession>A0A6P7F7H5</accession>
<dbReference type="Pfam" id="PF02958">
    <property type="entry name" value="EcKL"/>
    <property type="match status" value="2"/>
</dbReference>
<dbReference type="KEGG" id="dvv:114327354"/>
<name>A0A6P7F7H5_DIAVI</name>
<proteinExistence type="predicted"/>
<dbReference type="RefSeq" id="XP_028131744.1">
    <property type="nucleotide sequence ID" value="XM_028275943.1"/>
</dbReference>
<protein>
    <submittedName>
        <fullName evidence="2">Uncharacterized protein LOC114327354</fullName>
    </submittedName>
</protein>
<dbReference type="SMART" id="SM00587">
    <property type="entry name" value="CHK"/>
    <property type="match status" value="2"/>
</dbReference>
<reference evidence="2" key="1">
    <citation type="submission" date="2025-08" db="UniProtKB">
        <authorList>
            <consortium name="RefSeq"/>
        </authorList>
    </citation>
    <scope>IDENTIFICATION</scope>
    <source>
        <tissue evidence="2">Whole insect</tissue>
    </source>
</reference>
<evidence type="ECO:0000313" key="2">
    <source>
        <dbReference type="RefSeq" id="XP_028131744.1"/>
    </source>
</evidence>
<feature type="domain" description="CHK kinase-like" evidence="1">
    <location>
        <begin position="866"/>
        <end position="1067"/>
    </location>
</feature>
<feature type="domain" description="CHK kinase-like" evidence="1">
    <location>
        <begin position="286"/>
        <end position="487"/>
    </location>
</feature>
<sequence>MQTSALEVLIDISTANCDGGRVKCSENALKLLWKLPRDEYFQKIEYTYFKDTVEKQWREFCEGYEDYQKDKVKKITFYVFTNLFLATNQKERFQAWETIVNYAYDSMVQELAQSKCHALIMTKLEYKSLVRDLVPFVKLNVVLKSLELPCKNMITLKSMLQELNEHIVSPALSREDCYEIIAAKLGTDDVDLINYEVDYLDSSLGFMGEYAKLKILVYRLQKEETHKFFIKLVPQVIDELRGGWLKISVRKEAELYLRFIAMARKLGFEKVSKFAPECYLQSKSFLAFDDAAVDNYQSPSFIDFDYKHLSTVFKEMAKLHSTSLLVEHKLAALSGVKKTLDEHFPEMLTEMFIHDSSDAFTACNLRTMQKHAERFPEIAKDMPMDEFQSRIKTRIYSKIYSGFRKSKKYVNVICNGDVWWKNMMFKWDDNKNPIACYLIDFQMCRYVPPALDLLVLTHVCTNIETRQKYLPKLLDEYYNHVKTNLEQYGFNTEEVFPYDDFISSVEELKPCAVYIATQNRRVIFIPSERLEKMKSSPEEALHFFTVDREYLYDEVWDQMPLHRIREDFQELYWLCLKESTMQTSALEVLIDISTANSNGGRIKCSENALTLFWELLHDEYSQEIEYASMKRAIEKHWKEFCDNYQEYQKDAVKNITFHVFTNVFLVTNQKERLQAWNSIVNYAYDSLVQKQAQSKLHALIMTKPEYKSLVRDLIPFVKLNVILKSLELPCKNTVALKSMLQELNEHTVSPALSREDCYEIIAAKLGTDDVDLVSFKVDYLDSSMGFMGEYAKLNILVNRLKKEETHKFFIKLVPQIIDELRGGWLKISVKKEAELYLRFIAMARKLGFEKVSKFAPECYLQSQSFLAFEDASVDNYQSPPLEDLDYKHLSIAFKEMAKLHSTSLLLEHKLAALSGVKKTLDEYFPEMLTEMFIHDSSDAFTACNLRSMQKEAERFPEIVKDMSMEEFQNRIKTHVYSKIYSGFRKSKKYVNVICNGDVWWKNIMFKWDDNKNPIACYLIDFQMCRYVPPALELLVLTQVCTNIETRQKYLPKLLDEYYNHVKTNLEEYGVNVEEVFPYKDFISSVDDLKPCAVYIATQNRSVIFIPPERLEKMKSSPEEAMHFYTVEKEYLYDEVWNQMPLHRIREDFQELYWLCLKD</sequence>